<organism evidence="3">
    <name type="scientific">Leptocylindrus danicus</name>
    <dbReference type="NCBI Taxonomy" id="163516"/>
    <lineage>
        <taxon>Eukaryota</taxon>
        <taxon>Sar</taxon>
        <taxon>Stramenopiles</taxon>
        <taxon>Ochrophyta</taxon>
        <taxon>Bacillariophyta</taxon>
        <taxon>Coscinodiscophyceae</taxon>
        <taxon>Chaetocerotophycidae</taxon>
        <taxon>Leptocylindrales</taxon>
        <taxon>Leptocylindraceae</taxon>
        <taxon>Leptocylindrus</taxon>
    </lineage>
</organism>
<feature type="chain" id="PRO_5031261174" evidence="2">
    <location>
        <begin position="24"/>
        <end position="549"/>
    </location>
</feature>
<keyword evidence="2" id="KW-0732">Signal</keyword>
<evidence type="ECO:0000256" key="1">
    <source>
        <dbReference type="SAM" id="Phobius"/>
    </source>
</evidence>
<gene>
    <name evidence="3" type="ORF">LDAN0321_LOCUS4079</name>
</gene>
<reference evidence="3" key="1">
    <citation type="submission" date="2021-01" db="EMBL/GenBank/DDBJ databases">
        <authorList>
            <person name="Corre E."/>
            <person name="Pelletier E."/>
            <person name="Niang G."/>
            <person name="Scheremetjew M."/>
            <person name="Finn R."/>
            <person name="Kale V."/>
            <person name="Holt S."/>
            <person name="Cochrane G."/>
            <person name="Meng A."/>
            <person name="Brown T."/>
            <person name="Cohen L."/>
        </authorList>
    </citation>
    <scope>NUCLEOTIDE SEQUENCE</scope>
    <source>
        <strain evidence="3">B650</strain>
    </source>
</reference>
<protein>
    <submittedName>
        <fullName evidence="3">Uncharacterized protein</fullName>
    </submittedName>
</protein>
<dbReference type="AlphaFoldDB" id="A0A7S2K1G3"/>
<proteinExistence type="predicted"/>
<keyword evidence="1" id="KW-0812">Transmembrane</keyword>
<evidence type="ECO:0000313" key="3">
    <source>
        <dbReference type="EMBL" id="CAD9563609.1"/>
    </source>
</evidence>
<evidence type="ECO:0000256" key="2">
    <source>
        <dbReference type="SAM" id="SignalP"/>
    </source>
</evidence>
<feature type="transmembrane region" description="Helical" evidence="1">
    <location>
        <begin position="511"/>
        <end position="530"/>
    </location>
</feature>
<sequence>MKAPLTRAAWIIALLSGEGAVEATSAARNNPSKTSTITTAEIVSLEPQSKVAKQLLSKAISVNSEEGKRLLEAAANDDENVNDDGNDGYGYDDANNQYKQKTTVDTTFLQGYSMKFQGCWHINRWNRNPYSRKDPKVITKRYVRFRLCPQDSCKDSHENGCTSEYGDYIIDLNLFVDAYLADAIEVDKYSEKFMKRSEIRACRTIVNGCGCRQQWNDDWYDWEDCFNDCIEDQNADYCEDYREYLEPEQMQEERGLAERKLAYDDYYLANDQIYDGIYDDNEPYYESYWDDGEYMAKYDDYQAGENQADDEDYDAELAFLFRYSSCRKYTGGNYDPYADDTYADDVYNVNDDGVDDDAVQDDSNNKYEQSSNYYLGPYCAESGSSIFLGMFTDRACTVYTDRSGGRNMFHRMTGNPLPFARKSLVDYECVECADPDEVEWIEYGYGDDGQEVQIKNVCTAMYTASGKCEKEMKSSVDLKTNGQSNNSCEFISGIKMVGKPFFRLDNETADGFIYLFLVSTCCLGGYVGFLKWKLNQQKKNNPQAVYFYD</sequence>
<name>A0A7S2K1G3_9STRA</name>
<feature type="signal peptide" evidence="2">
    <location>
        <begin position="1"/>
        <end position="23"/>
    </location>
</feature>
<dbReference type="EMBL" id="HBGY01006648">
    <property type="protein sequence ID" value="CAD9563609.1"/>
    <property type="molecule type" value="Transcribed_RNA"/>
</dbReference>
<keyword evidence="1" id="KW-0472">Membrane</keyword>
<accession>A0A7S2K1G3</accession>
<keyword evidence="1" id="KW-1133">Transmembrane helix</keyword>